<feature type="compositionally biased region" description="Polar residues" evidence="3">
    <location>
        <begin position="133"/>
        <end position="145"/>
    </location>
</feature>
<comment type="similarity">
    <text evidence="1">Belongs to the DnaB/DnaD family.</text>
</comment>
<protein>
    <submittedName>
        <fullName evidence="6">DUF4373 domain-containing protein</fullName>
    </submittedName>
</protein>
<evidence type="ECO:0000313" key="7">
    <source>
        <dbReference type="Proteomes" id="UP000467637"/>
    </source>
</evidence>
<proteinExistence type="inferred from homology"/>
<dbReference type="Gene3D" id="1.10.10.630">
    <property type="entry name" value="DnaD domain-like"/>
    <property type="match status" value="1"/>
</dbReference>
<feature type="domain" description="Lin1244/Lin1753-like N-terminal" evidence="5">
    <location>
        <begin position="8"/>
        <end position="98"/>
    </location>
</feature>
<feature type="coiled-coil region" evidence="2">
    <location>
        <begin position="302"/>
        <end position="332"/>
    </location>
</feature>
<accession>A0ABW9U2B7</accession>
<dbReference type="Proteomes" id="UP000467637">
    <property type="component" value="Unassembled WGS sequence"/>
</dbReference>
<dbReference type="EMBL" id="WSEM01000004">
    <property type="protein sequence ID" value="MVQ33686.1"/>
    <property type="molecule type" value="Genomic_DNA"/>
</dbReference>
<dbReference type="InterPro" id="IPR006343">
    <property type="entry name" value="DnaB/C_C"/>
</dbReference>
<sequence length="334" mass="38548">MAKKSVSYFSHDSNARQDPKISEMRSVYGAQGYGWYWILIELMREQKDYKLQLSSKYAFNAFASQMGCDSDTAKQFIDDCVREFHLFESDDHSFWSNSLLQRMLEMEEKSVKAKKSAEARWGKKAAPNEGFVDSSNKMQSESDANASKEDAIKEKKLKEIKLKEIKDSNGDNRVQDSLQLETSNLTKPFEENPIIHSPTNVFGIYEREIGELSQIVCQKLISLEEDFTEMWLKKAIEVAVFAGEKKMRFIEGVLRKWEKLKVDEPWNIEIVPETNLHRARSSPPRQHGLSRTKIQGILPSSVQDNRLSNEELEKAREQARKLDERLNNNKVVVG</sequence>
<evidence type="ECO:0000256" key="1">
    <source>
        <dbReference type="ARBA" id="ARBA00093462"/>
    </source>
</evidence>
<organism evidence="6 7">
    <name type="scientific">Paenibacillus anseongense</name>
    <dbReference type="NCBI Taxonomy" id="2682845"/>
    <lineage>
        <taxon>Bacteria</taxon>
        <taxon>Bacillati</taxon>
        <taxon>Bacillota</taxon>
        <taxon>Bacilli</taxon>
        <taxon>Bacillales</taxon>
        <taxon>Paenibacillaceae</taxon>
        <taxon>Paenibacillus</taxon>
    </lineage>
</organism>
<reference evidence="6 7" key="1">
    <citation type="submission" date="2019-12" db="EMBL/GenBank/DDBJ databases">
        <authorList>
            <person name="Huq M.A."/>
        </authorList>
    </citation>
    <scope>NUCLEOTIDE SEQUENCE [LARGE SCALE GENOMIC DNA]</scope>
    <source>
        <strain evidence="6 7">MAH-34</strain>
    </source>
</reference>
<dbReference type="InterPro" id="IPR034829">
    <property type="entry name" value="DnaD-like_sf"/>
</dbReference>
<name>A0ABW9U2B7_9BACL</name>
<gene>
    <name evidence="6" type="ORF">GON05_03380</name>
</gene>
<evidence type="ECO:0000256" key="3">
    <source>
        <dbReference type="SAM" id="MobiDB-lite"/>
    </source>
</evidence>
<comment type="caution">
    <text evidence="6">The sequence shown here is derived from an EMBL/GenBank/DDBJ whole genome shotgun (WGS) entry which is preliminary data.</text>
</comment>
<feature type="region of interest" description="Disordered" evidence="3">
    <location>
        <begin position="127"/>
        <end position="150"/>
    </location>
</feature>
<keyword evidence="2" id="KW-0175">Coiled coil</keyword>
<dbReference type="SUPFAM" id="SSF158499">
    <property type="entry name" value="DnaD domain-like"/>
    <property type="match status" value="1"/>
</dbReference>
<dbReference type="RefSeq" id="WP_157317807.1">
    <property type="nucleotide sequence ID" value="NZ_WSEM01000004.1"/>
</dbReference>
<evidence type="ECO:0000313" key="6">
    <source>
        <dbReference type="EMBL" id="MVQ33686.1"/>
    </source>
</evidence>
<dbReference type="Pfam" id="PF14297">
    <property type="entry name" value="Lin1244_N"/>
    <property type="match status" value="1"/>
</dbReference>
<evidence type="ECO:0000259" key="5">
    <source>
        <dbReference type="Pfam" id="PF14297"/>
    </source>
</evidence>
<feature type="domain" description="DnaB/C C-terminal" evidence="4">
    <location>
        <begin position="204"/>
        <end position="263"/>
    </location>
</feature>
<evidence type="ECO:0000259" key="4">
    <source>
        <dbReference type="Pfam" id="PF07261"/>
    </source>
</evidence>
<dbReference type="InterPro" id="IPR025400">
    <property type="entry name" value="Lin1244/Lin1753-like_N"/>
</dbReference>
<dbReference type="Pfam" id="PF07261">
    <property type="entry name" value="DnaB_2"/>
    <property type="match status" value="1"/>
</dbReference>
<evidence type="ECO:0000256" key="2">
    <source>
        <dbReference type="SAM" id="Coils"/>
    </source>
</evidence>
<keyword evidence="7" id="KW-1185">Reference proteome</keyword>